<sequence length="146" mass="14581">MRLKGRWVFPTSGGRSGRRRGSESVRRTALAVAAVLAAETALLSLGTGSAFAAGFDSGATAGAAKAGAGRAHSAKAAASSADSVEAALLMARLQGRKIEVTGARTADSSTFALPSGQLETDAFAGPVRSKVGGAWKDIDTSLSDTG</sequence>
<accession>A0ABV2ZZZ6</accession>
<keyword evidence="2" id="KW-1185">Reference proteome</keyword>
<dbReference type="RefSeq" id="WP_361710727.1">
    <property type="nucleotide sequence ID" value="NZ_JBEZVE010000070.1"/>
</dbReference>
<feature type="non-terminal residue" evidence="1">
    <location>
        <position position="146"/>
    </location>
</feature>
<protein>
    <submittedName>
        <fullName evidence="1">Uncharacterized protein</fullName>
    </submittedName>
</protein>
<comment type="caution">
    <text evidence="1">The sequence shown here is derived from an EMBL/GenBank/DDBJ whole genome shotgun (WGS) entry which is preliminary data.</text>
</comment>
<gene>
    <name evidence="1" type="ORF">AB0E89_47430</name>
</gene>
<name>A0ABV2ZZZ6_9ACTN</name>
<evidence type="ECO:0000313" key="1">
    <source>
        <dbReference type="EMBL" id="MEU3788048.1"/>
    </source>
</evidence>
<proteinExistence type="predicted"/>
<organism evidence="1 2">
    <name type="scientific">Streptomyces sp. 900129855</name>
    <dbReference type="NCBI Taxonomy" id="3155129"/>
    <lineage>
        <taxon>Bacteria</taxon>
        <taxon>Bacillati</taxon>
        <taxon>Actinomycetota</taxon>
        <taxon>Actinomycetes</taxon>
        <taxon>Kitasatosporales</taxon>
        <taxon>Streptomycetaceae</taxon>
        <taxon>Streptomyces</taxon>
    </lineage>
</organism>
<evidence type="ECO:0000313" key="2">
    <source>
        <dbReference type="Proteomes" id="UP001550739"/>
    </source>
</evidence>
<dbReference type="EMBL" id="JBEZVE010000070">
    <property type="protein sequence ID" value="MEU3788048.1"/>
    <property type="molecule type" value="Genomic_DNA"/>
</dbReference>
<dbReference type="Proteomes" id="UP001550739">
    <property type="component" value="Unassembled WGS sequence"/>
</dbReference>
<reference evidence="1 2" key="1">
    <citation type="submission" date="2024-06" db="EMBL/GenBank/DDBJ databases">
        <title>The Natural Products Discovery Center: Release of the First 8490 Sequenced Strains for Exploring Actinobacteria Biosynthetic Diversity.</title>
        <authorList>
            <person name="Kalkreuter E."/>
            <person name="Kautsar S.A."/>
            <person name="Yang D."/>
            <person name="Bader C.D."/>
            <person name="Teijaro C.N."/>
            <person name="Fluegel L."/>
            <person name="Davis C.M."/>
            <person name="Simpson J.R."/>
            <person name="Lauterbach L."/>
            <person name="Steele A.D."/>
            <person name="Gui C."/>
            <person name="Meng S."/>
            <person name="Li G."/>
            <person name="Viehrig K."/>
            <person name="Ye F."/>
            <person name="Su P."/>
            <person name="Kiefer A.F."/>
            <person name="Nichols A."/>
            <person name="Cepeda A.J."/>
            <person name="Yan W."/>
            <person name="Fan B."/>
            <person name="Jiang Y."/>
            <person name="Adhikari A."/>
            <person name="Zheng C.-J."/>
            <person name="Schuster L."/>
            <person name="Cowan T.M."/>
            <person name="Smanski M.J."/>
            <person name="Chevrette M.G."/>
            <person name="De Carvalho L.P.S."/>
            <person name="Shen B."/>
        </authorList>
    </citation>
    <scope>NUCLEOTIDE SEQUENCE [LARGE SCALE GENOMIC DNA]</scope>
    <source>
        <strain evidence="1 2">NPDC033843</strain>
    </source>
</reference>